<sequence length="477" mass="54857">MQSHSYARKYAQYSFFRSIVFTIGIITVYWFISLWNIQIDLTKDQRYTISPELNNLLQQLDTTLQIYYLVPDNLLPQDGIAQVHHLLKQLSDQHPLIVYSNFSPEERTLFLSEFINGEQRIETGSLILRTESQYHMIDPFQLLNYQDFRAGALVLTANNTEQFIANTVAQFLDNRNIRIFLPINHGELTMSNIMTSQNVPLDQLLSQQGYSISSGHMETTPLDDFDTILFLAPTSDISAVEYAFLQSWLKQDKNIYISLPFQRTLPFHFQKLLENMGIIAENATIIELNENRRIASDSDQLAFLSTIQPHTITDPLSKQNLQPIIRMPLKLTLTSLYSQRVKHEPILLSSSSIEFLRINEKTKAIETLSNPRQETNPIAIAVTQQNSETSAARFYFISGDSAYLSHNYSNELLMQQALIWLHQQSYNITIPPKNLYTAPMRNITQIQAIALGLLFSIFIPLLLLISALLVYITRRKN</sequence>
<reference evidence="2" key="1">
    <citation type="submission" date="2020-03" db="EMBL/GenBank/DDBJ databases">
        <title>Spirochaetal bacteria isolated from arthropods constitute a novel genus Entomospira genus novum within the order Spirochaetales.</title>
        <authorList>
            <person name="Grana-Miraglia L."/>
            <person name="Sikutova S."/>
            <person name="Fingerle V."/>
            <person name="Sing A."/>
            <person name="Castillo-Ramirez S."/>
            <person name="Margos G."/>
            <person name="Rudolf I."/>
        </authorList>
    </citation>
    <scope>NUCLEOTIDE SEQUENCE</scope>
    <source>
        <strain evidence="2">BR208</strain>
    </source>
</reference>
<evidence type="ECO:0008006" key="4">
    <source>
        <dbReference type="Google" id="ProtNLM"/>
    </source>
</evidence>
<dbReference type="EMBL" id="JAATLK010000001">
    <property type="protein sequence ID" value="NIZ47324.1"/>
    <property type="molecule type" value="Genomic_DNA"/>
</dbReference>
<dbReference type="Proteomes" id="UP000752013">
    <property type="component" value="Unassembled WGS sequence"/>
</dbReference>
<organism evidence="2 3">
    <name type="scientific">Entomospira nematocerorum</name>
    <dbReference type="NCBI Taxonomy" id="2719987"/>
    <lineage>
        <taxon>Bacteria</taxon>
        <taxon>Pseudomonadati</taxon>
        <taxon>Spirochaetota</taxon>
        <taxon>Spirochaetia</taxon>
        <taxon>Spirochaetales</taxon>
        <taxon>Spirochaetaceae</taxon>
        <taxon>Entomospira</taxon>
    </lineage>
</organism>
<accession>A0A968GCL9</accession>
<keyword evidence="1" id="KW-0472">Membrane</keyword>
<proteinExistence type="predicted"/>
<feature type="transmembrane region" description="Helical" evidence="1">
    <location>
        <begin position="12"/>
        <end position="32"/>
    </location>
</feature>
<protein>
    <recommendedName>
        <fullName evidence="4">ABC-type uncharacterized transport system domain-containing protein</fullName>
    </recommendedName>
</protein>
<dbReference type="RefSeq" id="WP_167703732.1">
    <property type="nucleotide sequence ID" value="NZ_CP118168.1"/>
</dbReference>
<evidence type="ECO:0000313" key="2">
    <source>
        <dbReference type="EMBL" id="NIZ47324.1"/>
    </source>
</evidence>
<keyword evidence="3" id="KW-1185">Reference proteome</keyword>
<keyword evidence="1" id="KW-0812">Transmembrane</keyword>
<comment type="caution">
    <text evidence="2">The sequence shown here is derived from an EMBL/GenBank/DDBJ whole genome shotgun (WGS) entry which is preliminary data.</text>
</comment>
<evidence type="ECO:0000313" key="3">
    <source>
        <dbReference type="Proteomes" id="UP000752013"/>
    </source>
</evidence>
<gene>
    <name evidence="2" type="ORF">HCT46_05290</name>
</gene>
<keyword evidence="1" id="KW-1133">Transmembrane helix</keyword>
<name>A0A968GCL9_9SPIO</name>
<feature type="transmembrane region" description="Helical" evidence="1">
    <location>
        <begin position="448"/>
        <end position="472"/>
    </location>
</feature>
<evidence type="ECO:0000256" key="1">
    <source>
        <dbReference type="SAM" id="Phobius"/>
    </source>
</evidence>
<dbReference type="AlphaFoldDB" id="A0A968GCL9"/>